<dbReference type="PANTHER" id="PTHR36836:SF1">
    <property type="entry name" value="COLANIC ACID BIOSYNTHESIS PROTEIN WCAK"/>
    <property type="match status" value="1"/>
</dbReference>
<proteinExistence type="predicted"/>
<evidence type="ECO:0000259" key="1">
    <source>
        <dbReference type="Pfam" id="PF04230"/>
    </source>
</evidence>
<protein>
    <submittedName>
        <fullName evidence="2">dTDP-4-DEHYDRORHAMNOSE 3,5-EPIMERASE</fullName>
    </submittedName>
</protein>
<accession>A0A2P9HI57</accession>
<name>A0A2P9HI57_9HYPH</name>
<gene>
    <name evidence="2" type="ORF">OHAE_3757</name>
</gene>
<organism evidence="2 3">
    <name type="scientific">Ochrobactrum soli</name>
    <dbReference type="NCBI Taxonomy" id="2448455"/>
    <lineage>
        <taxon>Bacteria</taxon>
        <taxon>Pseudomonadati</taxon>
        <taxon>Pseudomonadota</taxon>
        <taxon>Alphaproteobacteria</taxon>
        <taxon>Hyphomicrobiales</taxon>
        <taxon>Brucellaceae</taxon>
        <taxon>Brucella/Ochrobactrum group</taxon>
        <taxon>Ochrobactrum</taxon>
    </lineage>
</organism>
<dbReference type="Proteomes" id="UP000246073">
    <property type="component" value="Unassembled WGS sequence"/>
</dbReference>
<evidence type="ECO:0000313" key="2">
    <source>
        <dbReference type="EMBL" id="SPL63825.1"/>
    </source>
</evidence>
<dbReference type="AlphaFoldDB" id="A0A2P9HI57"/>
<dbReference type="RefSeq" id="WP_109367690.1">
    <property type="nucleotide sequence ID" value="NZ_OOFM01000004.1"/>
</dbReference>
<dbReference type="Pfam" id="PF04230">
    <property type="entry name" value="PS_pyruv_trans"/>
    <property type="match status" value="1"/>
</dbReference>
<dbReference type="EMBL" id="OOFM01000004">
    <property type="protein sequence ID" value="SPL63825.1"/>
    <property type="molecule type" value="Genomic_DNA"/>
</dbReference>
<dbReference type="InterPro" id="IPR007345">
    <property type="entry name" value="Polysacch_pyruvyl_Trfase"/>
</dbReference>
<feature type="domain" description="Polysaccharide pyruvyl transferase" evidence="1">
    <location>
        <begin position="13"/>
        <end position="322"/>
    </location>
</feature>
<dbReference type="PANTHER" id="PTHR36836">
    <property type="entry name" value="COLANIC ACID BIOSYNTHESIS PROTEIN WCAK"/>
    <property type="match status" value="1"/>
</dbReference>
<reference evidence="3" key="1">
    <citation type="submission" date="2017-12" db="EMBL/GenBank/DDBJ databases">
        <authorList>
            <person name="Diaz M."/>
        </authorList>
    </citation>
    <scope>NUCLEOTIDE SEQUENCE [LARGE SCALE GENOMIC DNA]</scope>
    <source>
        <strain evidence="3">FI11154</strain>
    </source>
</reference>
<evidence type="ECO:0000313" key="3">
    <source>
        <dbReference type="Proteomes" id="UP000246073"/>
    </source>
</evidence>
<sequence length="409" mass="44497">MRIGLFGQFGSGNAGNDGSLEAMLQLLKRNCPDADLLCICARPDIISEKYNVATVPVGNPALESDLFRLLDKALLQLPRRLAGFLTAISVAHGLDIIIVPGTGILDDFNEGPFGWPFVILRWCLAARLGRAKLAFVSVGAGPADHPVSRFFFRKAALSAVFRSYRDEISHDFMKSLGVSARSDTVSADIAFALPPASNAIHDSVAGRVGLGVMTYRGWKRRAANASDIYDTYLGKIAELAKTLLASGREVRLLTGDKGDVQAIGDLMARIDSPDAAKIIIEPVASLHELMQQIAKTDIVVASRYHNIVCALAMGRPAISLGYAAKNEALLHDTGLDGFGHHIERFDPQTILAQIDDMFARRQQLAESVEAGVAQYRLKLAQQEETLRVQLLTKRKSVRLLSPGRRQRAS</sequence>